<dbReference type="Pfam" id="PF01926">
    <property type="entry name" value="MMR_HSR1"/>
    <property type="match status" value="1"/>
</dbReference>
<dbReference type="InterPro" id="IPR016478">
    <property type="entry name" value="GTPase_MTG1"/>
</dbReference>
<gene>
    <name evidence="13" type="ORF">CLV97_11079</name>
</gene>
<reference evidence="13 14" key="1">
    <citation type="submission" date="2018-03" db="EMBL/GenBank/DDBJ databases">
        <title>Genomic Encyclopedia of Archaeal and Bacterial Type Strains, Phase II (KMG-II): from individual species to whole genera.</title>
        <authorList>
            <person name="Goeker M."/>
        </authorList>
    </citation>
    <scope>NUCLEOTIDE SEQUENCE [LARGE SCALE GENOMIC DNA]</scope>
    <source>
        <strain evidence="13 14">DSM 44946</strain>
    </source>
</reference>
<evidence type="ECO:0000256" key="8">
    <source>
        <dbReference type="ARBA" id="ARBA00023134"/>
    </source>
</evidence>
<dbReference type="GO" id="GO:0006412">
    <property type="term" value="P:translation"/>
    <property type="evidence" value="ECO:0007669"/>
    <property type="project" value="TreeGrafter"/>
</dbReference>
<dbReference type="AlphaFoldDB" id="A0A2T0LFA9"/>
<evidence type="ECO:0000256" key="1">
    <source>
        <dbReference type="ARBA" id="ARBA00004496"/>
    </source>
</evidence>
<evidence type="ECO:0000256" key="9">
    <source>
        <dbReference type="PIRNR" id="PIRNR006230"/>
    </source>
</evidence>
<dbReference type="InterPro" id="IPR006073">
    <property type="entry name" value="GTP-bd"/>
</dbReference>
<evidence type="ECO:0000256" key="7">
    <source>
        <dbReference type="ARBA" id="ARBA00022884"/>
    </source>
</evidence>
<evidence type="ECO:0000256" key="11">
    <source>
        <dbReference type="SAM" id="MobiDB-lite"/>
    </source>
</evidence>
<comment type="similarity">
    <text evidence="9">Belongs to the TRAFAC class YlqF/YawG GTPase family. MTG1 subfamily.</text>
</comment>
<feature type="region of interest" description="Disordered" evidence="11">
    <location>
        <begin position="285"/>
        <end position="304"/>
    </location>
</feature>
<dbReference type="GO" id="GO:0003924">
    <property type="term" value="F:GTPase activity"/>
    <property type="evidence" value="ECO:0007669"/>
    <property type="project" value="TreeGrafter"/>
</dbReference>
<dbReference type="EMBL" id="PVNE01000010">
    <property type="protein sequence ID" value="PRX40887.1"/>
    <property type="molecule type" value="Genomic_DNA"/>
</dbReference>
<dbReference type="PIRSF" id="PIRSF006230">
    <property type="entry name" value="MG442"/>
    <property type="match status" value="1"/>
</dbReference>
<feature type="domain" description="CP-type G" evidence="12">
    <location>
        <begin position="16"/>
        <end position="180"/>
    </location>
</feature>
<dbReference type="Gene3D" id="1.10.1580.10">
    <property type="match status" value="1"/>
</dbReference>
<keyword evidence="5 9" id="KW-0547">Nucleotide-binding</keyword>
<keyword evidence="3 9" id="KW-0963">Cytoplasm</keyword>
<proteinExistence type="inferred from homology"/>
<dbReference type="PROSITE" id="PS51721">
    <property type="entry name" value="G_CP"/>
    <property type="match status" value="1"/>
</dbReference>
<accession>A0A2T0LFA9</accession>
<dbReference type="GO" id="GO:0042254">
    <property type="term" value="P:ribosome biogenesis"/>
    <property type="evidence" value="ECO:0007669"/>
    <property type="project" value="UniProtKB-KW"/>
</dbReference>
<dbReference type="InterPro" id="IPR023179">
    <property type="entry name" value="GTP-bd_ortho_bundle_sf"/>
</dbReference>
<evidence type="ECO:0000256" key="2">
    <source>
        <dbReference type="ARBA" id="ARBA00014898"/>
    </source>
</evidence>
<evidence type="ECO:0000259" key="12">
    <source>
        <dbReference type="PROSITE" id="PS51721"/>
    </source>
</evidence>
<comment type="function">
    <text evidence="9">Required for a late step of 50S ribosomal subunit assembly. Has GTPase activity.</text>
</comment>
<keyword evidence="7" id="KW-0694">RNA-binding</keyword>
<dbReference type="GO" id="GO:0003723">
    <property type="term" value="F:RNA binding"/>
    <property type="evidence" value="ECO:0007669"/>
    <property type="project" value="UniProtKB-KW"/>
</dbReference>
<organism evidence="13 14">
    <name type="scientific">Planifilum fimeticola</name>
    <dbReference type="NCBI Taxonomy" id="201975"/>
    <lineage>
        <taxon>Bacteria</taxon>
        <taxon>Bacillati</taxon>
        <taxon>Bacillota</taxon>
        <taxon>Bacilli</taxon>
        <taxon>Bacillales</taxon>
        <taxon>Thermoactinomycetaceae</taxon>
        <taxon>Planifilum</taxon>
    </lineage>
</organism>
<dbReference type="GO" id="GO:0005525">
    <property type="term" value="F:GTP binding"/>
    <property type="evidence" value="ECO:0007669"/>
    <property type="project" value="UniProtKB-KW"/>
</dbReference>
<evidence type="ECO:0000256" key="6">
    <source>
        <dbReference type="ARBA" id="ARBA00022801"/>
    </source>
</evidence>
<dbReference type="Proteomes" id="UP000237797">
    <property type="component" value="Unassembled WGS sequence"/>
</dbReference>
<feature type="binding site" evidence="10">
    <location>
        <begin position="132"/>
        <end position="137"/>
    </location>
    <ligand>
        <name>GTP</name>
        <dbReference type="ChEBI" id="CHEBI:37565"/>
    </ligand>
</feature>
<protein>
    <recommendedName>
        <fullName evidence="2 9">Ribosome biogenesis GTPase A</fullName>
    </recommendedName>
</protein>
<evidence type="ECO:0000313" key="14">
    <source>
        <dbReference type="Proteomes" id="UP000237797"/>
    </source>
</evidence>
<dbReference type="InterPro" id="IPR019991">
    <property type="entry name" value="GTP-bd_ribosome_bgen"/>
</dbReference>
<dbReference type="GO" id="GO:0005737">
    <property type="term" value="C:cytoplasm"/>
    <property type="evidence" value="ECO:0007669"/>
    <property type="project" value="UniProtKB-SubCell"/>
</dbReference>
<dbReference type="InterPro" id="IPR027417">
    <property type="entry name" value="P-loop_NTPase"/>
</dbReference>
<evidence type="ECO:0000313" key="13">
    <source>
        <dbReference type="EMBL" id="PRX40887.1"/>
    </source>
</evidence>
<dbReference type="CDD" id="cd01856">
    <property type="entry name" value="YlqF"/>
    <property type="match status" value="1"/>
</dbReference>
<keyword evidence="14" id="KW-1185">Reference proteome</keyword>
<keyword evidence="6" id="KW-0378">Hydrolase</keyword>
<sequence>MKMAIQWFPGHMAKARRQVEEKIKMVDVVLELLDARLPQSSRNPLIDRLVGDRPRIVLMMKSDLADEAVTEEWIRFFRGRNVEAVPIDAGNRRQIAEIPRAADRLLEEKKAALERKGIRFQRVRAMVLGIPNVGKSTLINRLAGRSAARTGDRPGVTRGQQWIRVGNSMEILDTPGILWPKLEDPRVGLRLAASGAIREEILPLEEVALFLLRYLRERYSERLRERYRLEDLPSAEGAELLEAVGRRRGCVAKGGTIDWEKAAEIVLRDFRSGRFGRVSLERPEDWLEDGEGKSDESAGDDPRN</sequence>
<evidence type="ECO:0000256" key="10">
    <source>
        <dbReference type="PIRSR" id="PIRSR006230-1"/>
    </source>
</evidence>
<comment type="caution">
    <text evidence="13">The sequence shown here is derived from an EMBL/GenBank/DDBJ whole genome shotgun (WGS) entry which is preliminary data.</text>
</comment>
<dbReference type="Gene3D" id="3.40.50.300">
    <property type="entry name" value="P-loop containing nucleotide triphosphate hydrolases"/>
    <property type="match status" value="1"/>
</dbReference>
<name>A0A2T0LFA9_9BACL</name>
<evidence type="ECO:0000256" key="4">
    <source>
        <dbReference type="ARBA" id="ARBA00022517"/>
    </source>
</evidence>
<dbReference type="FunFam" id="3.40.50.300:FF:000590">
    <property type="entry name" value="Ribosome biogenesis GTPase A"/>
    <property type="match status" value="1"/>
</dbReference>
<keyword evidence="4" id="KW-0690">Ribosome biogenesis</keyword>
<evidence type="ECO:0000256" key="3">
    <source>
        <dbReference type="ARBA" id="ARBA00022490"/>
    </source>
</evidence>
<evidence type="ECO:0000256" key="5">
    <source>
        <dbReference type="ARBA" id="ARBA00022741"/>
    </source>
</evidence>
<dbReference type="PANTHER" id="PTHR45782:SF4">
    <property type="entry name" value="MITOCHONDRIAL RIBOSOME-ASSOCIATED GTPASE 1"/>
    <property type="match status" value="1"/>
</dbReference>
<dbReference type="SUPFAM" id="SSF52540">
    <property type="entry name" value="P-loop containing nucleoside triphosphate hydrolases"/>
    <property type="match status" value="1"/>
</dbReference>
<dbReference type="PANTHER" id="PTHR45782">
    <property type="entry name" value="MITOCHONDRIAL RIBOSOME-ASSOCIATED GTPASE 1"/>
    <property type="match status" value="1"/>
</dbReference>
<dbReference type="NCBIfam" id="TIGR03596">
    <property type="entry name" value="GTPase_YlqF"/>
    <property type="match status" value="1"/>
</dbReference>
<dbReference type="InterPro" id="IPR030378">
    <property type="entry name" value="G_CP_dom"/>
</dbReference>
<keyword evidence="8 9" id="KW-0342">GTP-binding</keyword>
<comment type="subcellular location">
    <subcellularLocation>
        <location evidence="1 9">Cytoplasm</location>
    </subcellularLocation>
</comment>
<feature type="binding site" evidence="10">
    <location>
        <position position="176"/>
    </location>
    <ligand>
        <name>GTP</name>
        <dbReference type="ChEBI" id="CHEBI:37565"/>
    </ligand>
</feature>
<dbReference type="FunFam" id="1.10.1580.10:FF:000003">
    <property type="entry name" value="Ribosome biogenesis GTPase A"/>
    <property type="match status" value="1"/>
</dbReference>